<dbReference type="Proteomes" id="UP000316921">
    <property type="component" value="Chromosome"/>
</dbReference>
<dbReference type="Pfam" id="PF12728">
    <property type="entry name" value="HTH_17"/>
    <property type="match status" value="1"/>
</dbReference>
<reference evidence="2 3" key="1">
    <citation type="submission" date="2019-02" db="EMBL/GenBank/DDBJ databases">
        <title>Deep-cultivation of Planctomycetes and their phenomic and genomic characterization uncovers novel biology.</title>
        <authorList>
            <person name="Wiegand S."/>
            <person name="Jogler M."/>
            <person name="Boedeker C."/>
            <person name="Pinto D."/>
            <person name="Vollmers J."/>
            <person name="Rivas-Marin E."/>
            <person name="Kohn T."/>
            <person name="Peeters S.H."/>
            <person name="Heuer A."/>
            <person name="Rast P."/>
            <person name="Oberbeckmann S."/>
            <person name="Bunk B."/>
            <person name="Jeske O."/>
            <person name="Meyerdierks A."/>
            <person name="Storesund J.E."/>
            <person name="Kallscheuer N."/>
            <person name="Luecker S."/>
            <person name="Lage O.M."/>
            <person name="Pohl T."/>
            <person name="Merkel B.J."/>
            <person name="Hornburger P."/>
            <person name="Mueller R.-W."/>
            <person name="Bruemmer F."/>
            <person name="Labrenz M."/>
            <person name="Spormann A.M."/>
            <person name="Op den Camp H."/>
            <person name="Overmann J."/>
            <person name="Amann R."/>
            <person name="Jetten M.S.M."/>
            <person name="Mascher T."/>
            <person name="Medema M.H."/>
            <person name="Devos D.P."/>
            <person name="Kaster A.-K."/>
            <person name="Ovreas L."/>
            <person name="Rohde M."/>
            <person name="Galperin M.Y."/>
            <person name="Jogler C."/>
        </authorList>
    </citation>
    <scope>NUCLEOTIDE SEQUENCE [LARGE SCALE GENOMIC DNA]</scope>
    <source>
        <strain evidence="2 3">Pla133</strain>
    </source>
</reference>
<keyword evidence="3" id="KW-1185">Reference proteome</keyword>
<gene>
    <name evidence="2" type="ORF">Pla133_24110</name>
</gene>
<dbReference type="InterPro" id="IPR009061">
    <property type="entry name" value="DNA-bd_dom_put_sf"/>
</dbReference>
<sequence length="72" mass="8219">MDQHQTLDLEAVEPMTAREVADFLKVHIKTLLRWHAQGVGPRRYCPTGRGGRALYNRAEVIAWAFREKGGSR</sequence>
<dbReference type="InterPro" id="IPR041657">
    <property type="entry name" value="HTH_17"/>
</dbReference>
<name>A0A518BK26_9BACT</name>
<dbReference type="EMBL" id="CP036287">
    <property type="protein sequence ID" value="QDU67330.1"/>
    <property type="molecule type" value="Genomic_DNA"/>
</dbReference>
<accession>A0A518BK26</accession>
<protein>
    <submittedName>
        <fullName evidence="2">Helix-turn-helix domain protein</fullName>
    </submittedName>
</protein>
<proteinExistence type="predicted"/>
<feature type="domain" description="Helix-turn-helix" evidence="1">
    <location>
        <begin position="15"/>
        <end position="64"/>
    </location>
</feature>
<dbReference type="Gene3D" id="1.10.10.10">
    <property type="entry name" value="Winged helix-like DNA-binding domain superfamily/Winged helix DNA-binding domain"/>
    <property type="match status" value="1"/>
</dbReference>
<dbReference type="InterPro" id="IPR036388">
    <property type="entry name" value="WH-like_DNA-bd_sf"/>
</dbReference>
<organism evidence="2 3">
    <name type="scientific">Engelhardtia mirabilis</name>
    <dbReference type="NCBI Taxonomy" id="2528011"/>
    <lineage>
        <taxon>Bacteria</taxon>
        <taxon>Pseudomonadati</taxon>
        <taxon>Planctomycetota</taxon>
        <taxon>Planctomycetia</taxon>
        <taxon>Planctomycetia incertae sedis</taxon>
        <taxon>Engelhardtia</taxon>
    </lineage>
</organism>
<dbReference type="SUPFAM" id="SSF46955">
    <property type="entry name" value="Putative DNA-binding domain"/>
    <property type="match status" value="1"/>
</dbReference>
<dbReference type="AlphaFoldDB" id="A0A518BK26"/>
<evidence type="ECO:0000313" key="3">
    <source>
        <dbReference type="Proteomes" id="UP000316921"/>
    </source>
</evidence>
<evidence type="ECO:0000313" key="2">
    <source>
        <dbReference type="EMBL" id="QDU67330.1"/>
    </source>
</evidence>
<dbReference type="RefSeq" id="WP_419192402.1">
    <property type="nucleotide sequence ID" value="NZ_CP036287.1"/>
</dbReference>
<evidence type="ECO:0000259" key="1">
    <source>
        <dbReference type="Pfam" id="PF12728"/>
    </source>
</evidence>
<dbReference type="KEGG" id="pbap:Pla133_24110"/>